<keyword evidence="2 5" id="KW-0238">DNA-binding</keyword>
<evidence type="ECO:0000256" key="1">
    <source>
        <dbReference type="ARBA" id="ARBA00023015"/>
    </source>
</evidence>
<reference evidence="5 6" key="1">
    <citation type="submission" date="2018-10" db="EMBL/GenBank/DDBJ databases">
        <title>Sequencing the genomes of 1000 actinobacteria strains.</title>
        <authorList>
            <person name="Klenk H.-P."/>
        </authorList>
    </citation>
    <scope>NUCLEOTIDE SEQUENCE [LARGE SCALE GENOMIC DNA]</scope>
    <source>
        <strain evidence="5 6">DSM 44267</strain>
    </source>
</reference>
<evidence type="ECO:0000259" key="4">
    <source>
        <dbReference type="PROSITE" id="PS50949"/>
    </source>
</evidence>
<evidence type="ECO:0000313" key="6">
    <source>
        <dbReference type="Proteomes" id="UP000278440"/>
    </source>
</evidence>
<dbReference type="InterPro" id="IPR008920">
    <property type="entry name" value="TF_FadR/GntR_C"/>
</dbReference>
<dbReference type="AlphaFoldDB" id="A0A495XTI0"/>
<dbReference type="SUPFAM" id="SSF48008">
    <property type="entry name" value="GntR ligand-binding domain-like"/>
    <property type="match status" value="1"/>
</dbReference>
<dbReference type="InterPro" id="IPR036390">
    <property type="entry name" value="WH_DNA-bd_sf"/>
</dbReference>
<dbReference type="PROSITE" id="PS50949">
    <property type="entry name" value="HTH_GNTR"/>
    <property type="match status" value="1"/>
</dbReference>
<comment type="caution">
    <text evidence="5">The sequence shown here is derived from an EMBL/GenBank/DDBJ whole genome shotgun (WGS) entry which is preliminary data.</text>
</comment>
<dbReference type="Pfam" id="PF07729">
    <property type="entry name" value="FCD"/>
    <property type="match status" value="1"/>
</dbReference>
<organism evidence="5 6">
    <name type="scientific">Terracoccus luteus</name>
    <dbReference type="NCBI Taxonomy" id="53356"/>
    <lineage>
        <taxon>Bacteria</taxon>
        <taxon>Bacillati</taxon>
        <taxon>Actinomycetota</taxon>
        <taxon>Actinomycetes</taxon>
        <taxon>Micrococcales</taxon>
        <taxon>Intrasporangiaceae</taxon>
        <taxon>Terracoccus</taxon>
    </lineage>
</organism>
<dbReference type="Gene3D" id="1.10.10.10">
    <property type="entry name" value="Winged helix-like DNA-binding domain superfamily/Winged helix DNA-binding domain"/>
    <property type="match status" value="1"/>
</dbReference>
<feature type="domain" description="HTH gntR-type" evidence="4">
    <location>
        <begin position="16"/>
        <end position="83"/>
    </location>
</feature>
<accession>A0A495XTI0</accession>
<keyword evidence="1" id="KW-0805">Transcription regulation</keyword>
<keyword evidence="3" id="KW-0804">Transcription</keyword>
<dbReference type="RefSeq" id="WP_121031415.1">
    <property type="nucleotide sequence ID" value="NZ_RBXT01000001.1"/>
</dbReference>
<dbReference type="InterPro" id="IPR000524">
    <property type="entry name" value="Tscrpt_reg_HTH_GntR"/>
</dbReference>
<evidence type="ECO:0000313" key="5">
    <source>
        <dbReference type="EMBL" id="RKT77507.1"/>
    </source>
</evidence>
<protein>
    <submittedName>
        <fullName evidence="5">DNA-binding GntR family transcriptional regulator</fullName>
    </submittedName>
</protein>
<gene>
    <name evidence="5" type="ORF">DFJ68_0930</name>
</gene>
<dbReference type="OrthoDB" id="3289286at2"/>
<name>A0A495XTI0_9MICO</name>
<dbReference type="GO" id="GO:0003677">
    <property type="term" value="F:DNA binding"/>
    <property type="evidence" value="ECO:0007669"/>
    <property type="project" value="UniProtKB-KW"/>
</dbReference>
<proteinExistence type="predicted"/>
<dbReference type="SMART" id="SM00345">
    <property type="entry name" value="HTH_GNTR"/>
    <property type="match status" value="1"/>
</dbReference>
<dbReference type="PANTHER" id="PTHR43537:SF45">
    <property type="entry name" value="GNTR FAMILY REGULATORY PROTEIN"/>
    <property type="match status" value="1"/>
</dbReference>
<dbReference type="CDD" id="cd07377">
    <property type="entry name" value="WHTH_GntR"/>
    <property type="match status" value="1"/>
</dbReference>
<dbReference type="InterPro" id="IPR011711">
    <property type="entry name" value="GntR_C"/>
</dbReference>
<dbReference type="Pfam" id="PF00392">
    <property type="entry name" value="GntR"/>
    <property type="match status" value="1"/>
</dbReference>
<sequence length="233" mass="24915">MTTLTPVSLRRIEHTESLRERVRRALVAAIVTGELAPGQLVSVPTLATRFNVSATPVREAILELEKSGFVEPVRNKGFRITVVSEDSLRHVAAVRLMIEPVCMERLAGAFPTAALAELRAGADRIVEGARTGDLVAYLEADTAFHVRLTAMVGNPVAVDIVSDLRSRARLLGLSAMAGTNRLVESAHEHHELLELLAAGDGAGARALMERHIGHSVGLWAGQSEPTPARASAT</sequence>
<dbReference type="InterPro" id="IPR036388">
    <property type="entry name" value="WH-like_DNA-bd_sf"/>
</dbReference>
<dbReference type="SUPFAM" id="SSF46785">
    <property type="entry name" value="Winged helix' DNA-binding domain"/>
    <property type="match status" value="1"/>
</dbReference>
<dbReference type="SMART" id="SM00895">
    <property type="entry name" value="FCD"/>
    <property type="match status" value="1"/>
</dbReference>
<evidence type="ECO:0000256" key="2">
    <source>
        <dbReference type="ARBA" id="ARBA00023125"/>
    </source>
</evidence>
<dbReference type="PANTHER" id="PTHR43537">
    <property type="entry name" value="TRANSCRIPTIONAL REGULATOR, GNTR FAMILY"/>
    <property type="match status" value="1"/>
</dbReference>
<evidence type="ECO:0000256" key="3">
    <source>
        <dbReference type="ARBA" id="ARBA00023163"/>
    </source>
</evidence>
<dbReference type="GO" id="GO:0003700">
    <property type="term" value="F:DNA-binding transcription factor activity"/>
    <property type="evidence" value="ECO:0007669"/>
    <property type="project" value="InterPro"/>
</dbReference>
<keyword evidence="6" id="KW-1185">Reference proteome</keyword>
<dbReference type="EMBL" id="RBXT01000001">
    <property type="protein sequence ID" value="RKT77507.1"/>
    <property type="molecule type" value="Genomic_DNA"/>
</dbReference>
<dbReference type="Proteomes" id="UP000278440">
    <property type="component" value="Unassembled WGS sequence"/>
</dbReference>
<dbReference type="Gene3D" id="1.20.120.530">
    <property type="entry name" value="GntR ligand-binding domain-like"/>
    <property type="match status" value="1"/>
</dbReference>